<sequence>MDALRLPWRATSGASAGRFVSASPLSHDVSIKARPARDLCPEEEEECAASCELCQARPVVVAAAPWSRATASEARAREEQEDSSDLGRFDISTRLLASA</sequence>
<comment type="caution">
    <text evidence="1">The sequence shown here is derived from an EMBL/GenBank/DDBJ whole genome shotgun (WGS) entry which is preliminary data.</text>
</comment>
<proteinExistence type="predicted"/>
<dbReference type="EMBL" id="CM023485">
    <property type="protein sequence ID" value="KAH6930691.1"/>
    <property type="molecule type" value="Genomic_DNA"/>
</dbReference>
<evidence type="ECO:0000313" key="1">
    <source>
        <dbReference type="EMBL" id="KAH6930691.1"/>
    </source>
</evidence>
<keyword evidence="2" id="KW-1185">Reference proteome</keyword>
<protein>
    <submittedName>
        <fullName evidence="1">Uncharacterized protein</fullName>
    </submittedName>
</protein>
<dbReference type="Proteomes" id="UP000821845">
    <property type="component" value="Chromosome 5"/>
</dbReference>
<organism evidence="1 2">
    <name type="scientific">Hyalomma asiaticum</name>
    <name type="common">Tick</name>
    <dbReference type="NCBI Taxonomy" id="266040"/>
    <lineage>
        <taxon>Eukaryota</taxon>
        <taxon>Metazoa</taxon>
        <taxon>Ecdysozoa</taxon>
        <taxon>Arthropoda</taxon>
        <taxon>Chelicerata</taxon>
        <taxon>Arachnida</taxon>
        <taxon>Acari</taxon>
        <taxon>Parasitiformes</taxon>
        <taxon>Ixodida</taxon>
        <taxon>Ixodoidea</taxon>
        <taxon>Ixodidae</taxon>
        <taxon>Hyalomminae</taxon>
        <taxon>Hyalomma</taxon>
    </lineage>
</organism>
<name>A0ACB7S6W7_HYAAI</name>
<evidence type="ECO:0000313" key="2">
    <source>
        <dbReference type="Proteomes" id="UP000821845"/>
    </source>
</evidence>
<accession>A0ACB7S6W7</accession>
<reference evidence="1" key="1">
    <citation type="submission" date="2020-05" db="EMBL/GenBank/DDBJ databases">
        <title>Large-scale comparative analyses of tick genomes elucidate their genetic diversity and vector capacities.</title>
        <authorList>
            <person name="Jia N."/>
            <person name="Wang J."/>
            <person name="Shi W."/>
            <person name="Du L."/>
            <person name="Sun Y."/>
            <person name="Zhan W."/>
            <person name="Jiang J."/>
            <person name="Wang Q."/>
            <person name="Zhang B."/>
            <person name="Ji P."/>
            <person name="Sakyi L.B."/>
            <person name="Cui X."/>
            <person name="Yuan T."/>
            <person name="Jiang B."/>
            <person name="Yang W."/>
            <person name="Lam T.T.-Y."/>
            <person name="Chang Q."/>
            <person name="Ding S."/>
            <person name="Wang X."/>
            <person name="Zhu J."/>
            <person name="Ruan X."/>
            <person name="Zhao L."/>
            <person name="Wei J."/>
            <person name="Que T."/>
            <person name="Du C."/>
            <person name="Cheng J."/>
            <person name="Dai P."/>
            <person name="Han X."/>
            <person name="Huang E."/>
            <person name="Gao Y."/>
            <person name="Liu J."/>
            <person name="Shao H."/>
            <person name="Ye R."/>
            <person name="Li L."/>
            <person name="Wei W."/>
            <person name="Wang X."/>
            <person name="Wang C."/>
            <person name="Yang T."/>
            <person name="Huo Q."/>
            <person name="Li W."/>
            <person name="Guo W."/>
            <person name="Chen H."/>
            <person name="Zhou L."/>
            <person name="Ni X."/>
            <person name="Tian J."/>
            <person name="Zhou Y."/>
            <person name="Sheng Y."/>
            <person name="Liu T."/>
            <person name="Pan Y."/>
            <person name="Xia L."/>
            <person name="Li J."/>
            <person name="Zhao F."/>
            <person name="Cao W."/>
        </authorList>
    </citation>
    <scope>NUCLEOTIDE SEQUENCE</scope>
    <source>
        <strain evidence="1">Hyas-2018</strain>
    </source>
</reference>
<gene>
    <name evidence="1" type="ORF">HPB50_017208</name>
</gene>